<proteinExistence type="inferred from homology"/>
<evidence type="ECO:0000256" key="4">
    <source>
        <dbReference type="ARBA" id="ARBA00022691"/>
    </source>
</evidence>
<organism evidence="9 10">
    <name type="scientific">Bacillus coahuilensis p1.1.43</name>
    <dbReference type="NCBI Taxonomy" id="1150625"/>
    <lineage>
        <taxon>Bacteria</taxon>
        <taxon>Bacillati</taxon>
        <taxon>Bacillota</taxon>
        <taxon>Bacilli</taxon>
        <taxon>Bacillales</taxon>
        <taxon>Bacillaceae</taxon>
        <taxon>Bacillus</taxon>
    </lineage>
</organism>
<dbReference type="PROSITE" id="PS51687">
    <property type="entry name" value="SAM_MT_RNA_M5U"/>
    <property type="match status" value="1"/>
</dbReference>
<dbReference type="PROSITE" id="PS01230">
    <property type="entry name" value="TRMA_1"/>
    <property type="match status" value="1"/>
</dbReference>
<evidence type="ECO:0000313" key="9">
    <source>
        <dbReference type="EMBL" id="KUP09256.1"/>
    </source>
</evidence>
<dbReference type="FunFam" id="3.40.50.150:FF:000009">
    <property type="entry name" value="23S rRNA (Uracil(1939)-C(5))-methyltransferase RlmD"/>
    <property type="match status" value="1"/>
</dbReference>
<dbReference type="InterPro" id="IPR029063">
    <property type="entry name" value="SAM-dependent_MTases_sf"/>
</dbReference>
<evidence type="ECO:0000256" key="1">
    <source>
        <dbReference type="ARBA" id="ARBA00022485"/>
    </source>
</evidence>
<evidence type="ECO:0000256" key="6">
    <source>
        <dbReference type="PROSITE-ProRule" id="PRU01024"/>
    </source>
</evidence>
<dbReference type="PANTHER" id="PTHR11061:SF30">
    <property type="entry name" value="TRNA (URACIL(54)-C(5))-METHYLTRANSFERASE"/>
    <property type="match status" value="1"/>
</dbReference>
<dbReference type="Proteomes" id="UP000074108">
    <property type="component" value="Unassembled WGS sequence"/>
</dbReference>
<sequence>MSTIPVKKNDYIEEVYIEDLTHDGNGVAKIDGYPLFIPDVLPGETAKVKVVKTTKKFGFGRVMDRLEESPHRQEPPCPIYSECGGCQIQHMDYEGQLKSKGKHVKDVMERIGKIQDVPVHPVLGMDDPWRYRNKAQVPVGMRQGELVAGFFAKGSHEIVDMPYCIIQHKKNDEVVQLVKDSLKKYGIQPYDEEKHQGVVRHVMVRTGHKTGEVMVVLVTKSAKLPFKEQLVEDLVHQVEGLKSIAHNINSKRTNVIMGEETRILWGERYIYDYIGDVRFAISPRSFYQVNPEQTKVLYDKALEFAGLTGNETVIDAYCGIGTISLFLAERAKHVYGVEIVPEAIVDAKRNAELNGFTNVEFEVGPAEDVIPAWYDRGIKADVLVVDPPRKGCDEKLLDTIEKMKPEKVVYVSCNPATLARDLKVLQEGGYYTVEIQPVDMFPQTMHVEAVALLVRK</sequence>
<dbReference type="InterPro" id="IPR010280">
    <property type="entry name" value="U5_MeTrfase_fam"/>
</dbReference>
<feature type="domain" description="TRAM" evidence="8">
    <location>
        <begin position="5"/>
        <end position="64"/>
    </location>
</feature>
<keyword evidence="3 6" id="KW-0808">Transferase</keyword>
<dbReference type="FunFam" id="2.40.50.140:FF:000097">
    <property type="entry name" value="23S rRNA (uracil(1939)-C(5))-methyltransferase RlmD"/>
    <property type="match status" value="1"/>
</dbReference>
<feature type="binding site" evidence="6">
    <location>
        <position position="338"/>
    </location>
    <ligand>
        <name>S-adenosyl-L-methionine</name>
        <dbReference type="ChEBI" id="CHEBI:59789"/>
    </ligand>
</feature>
<dbReference type="AlphaFoldDB" id="A0A147KCI4"/>
<comment type="caution">
    <text evidence="9">The sequence shown here is derived from an EMBL/GenBank/DDBJ whole genome shotgun (WGS) entry which is preliminary data.</text>
</comment>
<dbReference type="GO" id="GO:0070041">
    <property type="term" value="F:rRNA (uridine-C5-)-methyltransferase activity"/>
    <property type="evidence" value="ECO:0007669"/>
    <property type="project" value="TreeGrafter"/>
</dbReference>
<keyword evidence="2 6" id="KW-0489">Methyltransferase</keyword>
<dbReference type="PROSITE" id="PS50926">
    <property type="entry name" value="TRAM"/>
    <property type="match status" value="1"/>
</dbReference>
<accession>A0A147KCI4</accession>
<evidence type="ECO:0000256" key="3">
    <source>
        <dbReference type="ARBA" id="ARBA00022679"/>
    </source>
</evidence>
<dbReference type="EMBL" id="LDYG01000002">
    <property type="protein sequence ID" value="KUP09256.1"/>
    <property type="molecule type" value="Genomic_DNA"/>
</dbReference>
<dbReference type="InterPro" id="IPR002792">
    <property type="entry name" value="TRAM_dom"/>
</dbReference>
<dbReference type="CDD" id="cd02440">
    <property type="entry name" value="AdoMet_MTases"/>
    <property type="match status" value="1"/>
</dbReference>
<comment type="similarity">
    <text evidence="6">Belongs to the class I-like SAM-binding methyltransferase superfamily. RNA M5U methyltransferase family.</text>
</comment>
<dbReference type="Pfam" id="PF05958">
    <property type="entry name" value="tRNA_U5-meth_tr"/>
    <property type="match status" value="1"/>
</dbReference>
<evidence type="ECO:0000256" key="7">
    <source>
        <dbReference type="PROSITE-ProRule" id="PRU10015"/>
    </source>
</evidence>
<feature type="binding site" evidence="6">
    <location>
        <position position="317"/>
    </location>
    <ligand>
        <name>S-adenosyl-L-methionine</name>
        <dbReference type="ChEBI" id="CHEBI:59789"/>
    </ligand>
</feature>
<protein>
    <submittedName>
        <fullName evidence="9">RNA methyltransferase</fullName>
    </submittedName>
</protein>
<keyword evidence="5" id="KW-0411">Iron-sulfur</keyword>
<feature type="binding site" evidence="6">
    <location>
        <position position="288"/>
    </location>
    <ligand>
        <name>S-adenosyl-L-methionine</name>
        <dbReference type="ChEBI" id="CHEBI:59789"/>
    </ligand>
</feature>
<dbReference type="SUPFAM" id="SSF50249">
    <property type="entry name" value="Nucleic acid-binding proteins"/>
    <property type="match status" value="1"/>
</dbReference>
<dbReference type="FunFam" id="2.40.50.1070:FF:000003">
    <property type="entry name" value="23S rRNA (Uracil-5-)-methyltransferase RumA"/>
    <property type="match status" value="1"/>
</dbReference>
<dbReference type="Gene3D" id="2.40.50.1070">
    <property type="match status" value="1"/>
</dbReference>
<dbReference type="OrthoDB" id="9804590at2"/>
<dbReference type="Gene3D" id="2.40.50.140">
    <property type="entry name" value="Nucleic acid-binding proteins"/>
    <property type="match status" value="1"/>
</dbReference>
<name>A0A147KCI4_9BACI</name>
<reference evidence="9 10" key="1">
    <citation type="journal article" date="2016" name="Front. Microbiol.">
        <title>Microevolution Analysis of Bacillus coahuilensis Unveils Differences in Phosphorus Acquisition Strategies and Their Regulation.</title>
        <authorList>
            <person name="Gomez-Lunar Z."/>
            <person name="Hernandez-Gonzalez I."/>
            <person name="Rodriguez-Torres M.D."/>
            <person name="Souza V."/>
            <person name="Olmedo-Alvarez G."/>
        </authorList>
    </citation>
    <scope>NUCLEOTIDE SEQUENCE [LARGE SCALE GENOMIC DNA]</scope>
    <source>
        <strain evidence="10">p1.1.43</strain>
    </source>
</reference>
<dbReference type="PROSITE" id="PS01231">
    <property type="entry name" value="TRMA_2"/>
    <property type="match status" value="1"/>
</dbReference>
<dbReference type="RefSeq" id="WP_059350052.1">
    <property type="nucleotide sequence ID" value="NZ_LDYG01000002.1"/>
</dbReference>
<dbReference type="InterPro" id="IPR012340">
    <property type="entry name" value="NA-bd_OB-fold"/>
</dbReference>
<dbReference type="Gene3D" id="3.40.50.150">
    <property type="entry name" value="Vaccinia Virus protein VP39"/>
    <property type="match status" value="1"/>
</dbReference>
<evidence type="ECO:0000313" key="10">
    <source>
        <dbReference type="Proteomes" id="UP000074108"/>
    </source>
</evidence>
<keyword evidence="10" id="KW-1185">Reference proteome</keyword>
<feature type="binding site" evidence="6">
    <location>
        <position position="386"/>
    </location>
    <ligand>
        <name>S-adenosyl-L-methionine</name>
        <dbReference type="ChEBI" id="CHEBI:59789"/>
    </ligand>
</feature>
<dbReference type="Pfam" id="PF01938">
    <property type="entry name" value="TRAM"/>
    <property type="match status" value="1"/>
</dbReference>
<gene>
    <name evidence="9" type="ORF">Q75_01090</name>
</gene>
<dbReference type="NCBIfam" id="TIGR00479">
    <property type="entry name" value="rumA"/>
    <property type="match status" value="1"/>
</dbReference>
<dbReference type="GO" id="GO:0070475">
    <property type="term" value="P:rRNA base methylation"/>
    <property type="evidence" value="ECO:0007669"/>
    <property type="project" value="TreeGrafter"/>
</dbReference>
<evidence type="ECO:0000259" key="8">
    <source>
        <dbReference type="PROSITE" id="PS50926"/>
    </source>
</evidence>
<dbReference type="STRING" id="1150625.Q75_01090"/>
<feature type="active site" evidence="7">
    <location>
        <position position="413"/>
    </location>
</feature>
<keyword evidence="1" id="KW-0479">Metal-binding</keyword>
<keyword evidence="1" id="KW-0004">4Fe-4S</keyword>
<dbReference type="InterPro" id="IPR030391">
    <property type="entry name" value="MeTrfase_TrmA_CS"/>
</dbReference>
<feature type="active site" description="Nucleophile" evidence="6">
    <location>
        <position position="413"/>
    </location>
</feature>
<dbReference type="InterPro" id="IPR030390">
    <property type="entry name" value="MeTrfase_TrmA_AS"/>
</dbReference>
<dbReference type="SUPFAM" id="SSF53335">
    <property type="entry name" value="S-adenosyl-L-methionine-dependent methyltransferases"/>
    <property type="match status" value="1"/>
</dbReference>
<keyword evidence="1" id="KW-0408">Iron</keyword>
<evidence type="ECO:0000256" key="5">
    <source>
        <dbReference type="ARBA" id="ARBA00023014"/>
    </source>
</evidence>
<evidence type="ECO:0000256" key="2">
    <source>
        <dbReference type="ARBA" id="ARBA00022603"/>
    </source>
</evidence>
<dbReference type="PATRIC" id="fig|1150625.3.peg.225"/>
<keyword evidence="4 6" id="KW-0949">S-adenosyl-L-methionine</keyword>
<dbReference type="GO" id="GO:0051539">
    <property type="term" value="F:4 iron, 4 sulfur cluster binding"/>
    <property type="evidence" value="ECO:0007669"/>
    <property type="project" value="UniProtKB-KW"/>
</dbReference>
<dbReference type="PANTHER" id="PTHR11061">
    <property type="entry name" value="RNA M5U METHYLTRANSFERASE"/>
    <property type="match status" value="1"/>
</dbReference>